<dbReference type="PANTHER" id="PTHR14021:SF15">
    <property type="entry name" value="IRON-SULFUR CLUSTER CO-CHAPERONE PROTEIN HSCB"/>
    <property type="match status" value="1"/>
</dbReference>
<comment type="function">
    <text evidence="3 4">Co-chaperone involved in the maturation of iron-sulfur cluster-containing proteins. Seems to help targeting proteins to be folded toward HscA.</text>
</comment>
<gene>
    <name evidence="4 6" type="primary">hscB</name>
    <name evidence="6" type="ORF">ABDB84_17000</name>
</gene>
<dbReference type="InterPro" id="IPR004640">
    <property type="entry name" value="HscB"/>
</dbReference>
<dbReference type="SUPFAM" id="SSF47144">
    <property type="entry name" value="HSC20 (HSCB), C-terminal oligomerisation domain"/>
    <property type="match status" value="1"/>
</dbReference>
<name>A0ABU9Z2L1_9RHOO</name>
<dbReference type="InterPro" id="IPR036386">
    <property type="entry name" value="HscB_C_sf"/>
</dbReference>
<dbReference type="Gene3D" id="1.20.1280.20">
    <property type="entry name" value="HscB, C-terminal domain"/>
    <property type="match status" value="1"/>
</dbReference>
<evidence type="ECO:0000259" key="5">
    <source>
        <dbReference type="PROSITE" id="PS50076"/>
    </source>
</evidence>
<dbReference type="InterPro" id="IPR009073">
    <property type="entry name" value="HscB_oligo_C"/>
</dbReference>
<dbReference type="NCBIfam" id="NF002935">
    <property type="entry name" value="PRK03578.1"/>
    <property type="match status" value="1"/>
</dbReference>
<sequence length="170" mass="19691">MQDYFSLFQIPEQFALERATLEAAYRNVQAQVHPDRFADRSEAERRVAMQWATHANEAYRALKNPIERGRYLLKRRGVEIDAERNTAMSPAFLMQQMAWREAVEEAAGKFDALSRLEQELRRDEGVMLEDLQRSLDVSSDLPAAAELVRRLMFMEKLRSEIDDALAQLEG</sequence>
<accession>A0ABU9Z2L1</accession>
<evidence type="ECO:0000256" key="3">
    <source>
        <dbReference type="ARBA" id="ARBA00025596"/>
    </source>
</evidence>
<evidence type="ECO:0000313" key="6">
    <source>
        <dbReference type="EMBL" id="MEN3070185.1"/>
    </source>
</evidence>
<dbReference type="InterPro" id="IPR036869">
    <property type="entry name" value="J_dom_sf"/>
</dbReference>
<organism evidence="6 7">
    <name type="scientific">Uliginosibacterium sediminicola</name>
    <dbReference type="NCBI Taxonomy" id="2024550"/>
    <lineage>
        <taxon>Bacteria</taxon>
        <taxon>Pseudomonadati</taxon>
        <taxon>Pseudomonadota</taxon>
        <taxon>Betaproteobacteria</taxon>
        <taxon>Rhodocyclales</taxon>
        <taxon>Zoogloeaceae</taxon>
        <taxon>Uliginosibacterium</taxon>
    </lineage>
</organism>
<comment type="similarity">
    <text evidence="1 4">Belongs to the HscB family.</text>
</comment>
<dbReference type="EMBL" id="JBDIVE010000011">
    <property type="protein sequence ID" value="MEN3070185.1"/>
    <property type="molecule type" value="Genomic_DNA"/>
</dbReference>
<dbReference type="CDD" id="cd06257">
    <property type="entry name" value="DnaJ"/>
    <property type="match status" value="1"/>
</dbReference>
<dbReference type="PROSITE" id="PS50076">
    <property type="entry name" value="DNAJ_2"/>
    <property type="match status" value="1"/>
</dbReference>
<comment type="caution">
    <text evidence="6">The sequence shown here is derived from an EMBL/GenBank/DDBJ whole genome shotgun (WGS) entry which is preliminary data.</text>
</comment>
<evidence type="ECO:0000256" key="2">
    <source>
        <dbReference type="ARBA" id="ARBA00023186"/>
    </source>
</evidence>
<evidence type="ECO:0000256" key="1">
    <source>
        <dbReference type="ARBA" id="ARBA00010476"/>
    </source>
</evidence>
<dbReference type="Proteomes" id="UP001410394">
    <property type="component" value="Unassembled WGS sequence"/>
</dbReference>
<dbReference type="HAMAP" id="MF_00682">
    <property type="entry name" value="HscB"/>
    <property type="match status" value="1"/>
</dbReference>
<keyword evidence="7" id="KW-1185">Reference proteome</keyword>
<dbReference type="InterPro" id="IPR001623">
    <property type="entry name" value="DnaJ_domain"/>
</dbReference>
<dbReference type="SUPFAM" id="SSF46565">
    <property type="entry name" value="Chaperone J-domain"/>
    <property type="match status" value="1"/>
</dbReference>
<proteinExistence type="inferred from homology"/>
<keyword evidence="2 4" id="KW-0143">Chaperone</keyword>
<reference evidence="6 7" key="1">
    <citation type="journal article" date="2018" name="Int. J. Syst. Evol. Microbiol.">
        <title>Uliginosibacterium sediminicola sp. nov., isolated from freshwater sediment.</title>
        <authorList>
            <person name="Hwang W.M."/>
            <person name="Kim S.M."/>
            <person name="Kang K."/>
            <person name="Ahn T.Y."/>
        </authorList>
    </citation>
    <scope>NUCLEOTIDE SEQUENCE [LARGE SCALE GENOMIC DNA]</scope>
    <source>
        <strain evidence="6 7">M1-21</strain>
    </source>
</reference>
<comment type="subunit">
    <text evidence="4">Interacts with HscA and stimulates its ATPase activity.</text>
</comment>
<protein>
    <recommendedName>
        <fullName evidence="4">Co-chaperone protein HscB homolog</fullName>
    </recommendedName>
</protein>
<dbReference type="RefSeq" id="WP_345920962.1">
    <property type="nucleotide sequence ID" value="NZ_JBDIVE010000011.1"/>
</dbReference>
<dbReference type="NCBIfam" id="TIGR00714">
    <property type="entry name" value="hscB"/>
    <property type="match status" value="1"/>
</dbReference>
<evidence type="ECO:0000313" key="7">
    <source>
        <dbReference type="Proteomes" id="UP001410394"/>
    </source>
</evidence>
<dbReference type="Pfam" id="PF07743">
    <property type="entry name" value="HSCB_C"/>
    <property type="match status" value="1"/>
</dbReference>
<dbReference type="Gene3D" id="1.10.287.110">
    <property type="entry name" value="DnaJ domain"/>
    <property type="match status" value="1"/>
</dbReference>
<feature type="domain" description="J" evidence="5">
    <location>
        <begin position="3"/>
        <end position="77"/>
    </location>
</feature>
<evidence type="ECO:0000256" key="4">
    <source>
        <dbReference type="HAMAP-Rule" id="MF_00682"/>
    </source>
</evidence>
<dbReference type="SMART" id="SM00271">
    <property type="entry name" value="DnaJ"/>
    <property type="match status" value="1"/>
</dbReference>
<dbReference type="PANTHER" id="PTHR14021">
    <property type="entry name" value="IRON-SULFUR CLUSTER CO-CHAPERONE PROTEIN HSCB"/>
    <property type="match status" value="1"/>
</dbReference>